<organism evidence="3 4">
    <name type="scientific">Lepeophtheirus salmonis</name>
    <name type="common">Salmon louse</name>
    <name type="synonym">Caligus salmonis</name>
    <dbReference type="NCBI Taxonomy" id="72036"/>
    <lineage>
        <taxon>Eukaryota</taxon>
        <taxon>Metazoa</taxon>
        <taxon>Ecdysozoa</taxon>
        <taxon>Arthropoda</taxon>
        <taxon>Crustacea</taxon>
        <taxon>Multicrustacea</taxon>
        <taxon>Hexanauplia</taxon>
        <taxon>Copepoda</taxon>
        <taxon>Siphonostomatoida</taxon>
        <taxon>Caligidae</taxon>
        <taxon>Lepeophtheirus</taxon>
    </lineage>
</organism>
<reference evidence="3" key="1">
    <citation type="submission" date="2021-02" db="EMBL/GenBank/DDBJ databases">
        <authorList>
            <person name="Bekaert M."/>
        </authorList>
    </citation>
    <scope>NUCLEOTIDE SEQUENCE</scope>
    <source>
        <strain evidence="3">IoA-00</strain>
    </source>
</reference>
<evidence type="ECO:0000256" key="2">
    <source>
        <dbReference type="SAM" id="Phobius"/>
    </source>
</evidence>
<accession>A0A7R8CLU2</accession>
<keyword evidence="2" id="KW-0812">Transmembrane</keyword>
<evidence type="ECO:0000313" key="4">
    <source>
        <dbReference type="Proteomes" id="UP000675881"/>
    </source>
</evidence>
<keyword evidence="2" id="KW-0472">Membrane</keyword>
<feature type="compositionally biased region" description="Polar residues" evidence="1">
    <location>
        <begin position="110"/>
        <end position="121"/>
    </location>
</feature>
<keyword evidence="4" id="KW-1185">Reference proteome</keyword>
<gene>
    <name evidence="3" type="ORF">LSAA_5928</name>
</gene>
<proteinExistence type="predicted"/>
<evidence type="ECO:0000313" key="3">
    <source>
        <dbReference type="EMBL" id="CAF2859939.1"/>
    </source>
</evidence>
<sequence length="542" mass="61279">MYARRGGSLVSTNSNSLIKPPPAGCKSPLETHGVAKSCRVCYSMLMSQWDEYVKSGVPLDKRVYWLKRNNIAELIAPPPPSAPRPINIMKDNDSALDLSSGSRDRDTVKSRSSLHSNPSSCMSTHYSSLPCDSHVPGTSSSGSSSSSDNLADLALPDKNASHEVCYVCGDEYKKWTLSYSFAKCHTAKEPFYPSFLRHPRPPRSRPIDPAGRVLTCDKCRLHLHRQWLQFENEDVPHTDRNYSLRKRDNTLESYDFTIFVCYICSLDYHSSCLRLLYCRSNSDNEPYYPFIENQPKPPGASSVSPQGMVQVCMVCYQSIKEKHRGILKKPFHDGSTTSSKKEKNESKTFSRIRLFILQKKKKVIIKPKMEPKSRVRACRSCTTSLMNQWTQFQREDVPVEKRDYTYSSLTSNYRRIASPSPTLVTNAEKINQWEQEPVGGGGQSNKVSTSSSSFYCFLCGLHSELSFSRVLYSSAPAKKAPFFPFMKLHVPKPRAETLREDGTALYVLFAIIQKRIRALRVVSIIVAAAVSIFLILRKKLNQ</sequence>
<dbReference type="PANTHER" id="PTHR40240:SF1">
    <property type="entry name" value="PLEXUS, ISOFORM A"/>
    <property type="match status" value="1"/>
</dbReference>
<dbReference type="EMBL" id="HG994594">
    <property type="protein sequence ID" value="CAF2859939.1"/>
    <property type="molecule type" value="Genomic_DNA"/>
</dbReference>
<keyword evidence="2" id="KW-1133">Transmembrane helix</keyword>
<feature type="region of interest" description="Disordered" evidence="1">
    <location>
        <begin position="76"/>
        <end position="121"/>
    </location>
</feature>
<dbReference type="PANTHER" id="PTHR40240">
    <property type="entry name" value="PLEXUS, ISOFORM A"/>
    <property type="match status" value="1"/>
</dbReference>
<name>A0A7R8CLU2_LEPSM</name>
<protein>
    <submittedName>
        <fullName evidence="3">(salmon louse) hypothetical protein</fullName>
    </submittedName>
</protein>
<evidence type="ECO:0000256" key="1">
    <source>
        <dbReference type="SAM" id="MobiDB-lite"/>
    </source>
</evidence>
<dbReference type="Proteomes" id="UP000675881">
    <property type="component" value="Chromosome 15"/>
</dbReference>
<dbReference type="AlphaFoldDB" id="A0A7R8CLU2"/>
<feature type="transmembrane region" description="Helical" evidence="2">
    <location>
        <begin position="518"/>
        <end position="536"/>
    </location>
</feature>
<dbReference type="OrthoDB" id="8744624at2759"/>